<sequence length="303" mass="35120">MVNDLESALKHTRCLLYADDLKLVCGIQEDRDALSMQRDIDSLFQWSITNKLHFNTAKCSVMSFSRAHCPKHVEYNLGGEPIERVNTVRDLGVLFDARLNFHDHMRALAADSYRRLGFVIRNMRDFNNPLAIKLIYMAHVRSKLESSAIVWNPYESTYALLLERVQKVFLRFFYKKRFGYYPYLYPTKFLLGMLNFQSLEVRRNYSLLIFACQALRGNSDCPEIVARVVRLFVPDVPRYQLRPRNHCLLAVPSARTVSHAHSPLVRALTLLNDLLASSPECDIFASNWKTVCKQCMQLCESIQ</sequence>
<protein>
    <submittedName>
        <fullName evidence="2">Uncharacterized protein LOC126911004</fullName>
    </submittedName>
</protein>
<dbReference type="OrthoDB" id="10056483at2759"/>
<dbReference type="RefSeq" id="XP_050551673.1">
    <property type="nucleotide sequence ID" value="XM_050695716.1"/>
</dbReference>
<organism evidence="1 2">
    <name type="scientific">Spodoptera frugiperda</name>
    <name type="common">Fall armyworm</name>
    <dbReference type="NCBI Taxonomy" id="7108"/>
    <lineage>
        <taxon>Eukaryota</taxon>
        <taxon>Metazoa</taxon>
        <taxon>Ecdysozoa</taxon>
        <taxon>Arthropoda</taxon>
        <taxon>Hexapoda</taxon>
        <taxon>Insecta</taxon>
        <taxon>Pterygota</taxon>
        <taxon>Neoptera</taxon>
        <taxon>Endopterygota</taxon>
        <taxon>Lepidoptera</taxon>
        <taxon>Glossata</taxon>
        <taxon>Ditrysia</taxon>
        <taxon>Noctuoidea</taxon>
        <taxon>Noctuidae</taxon>
        <taxon>Amphipyrinae</taxon>
        <taxon>Spodoptera</taxon>
    </lineage>
</organism>
<accession>A0A9R0DR17</accession>
<evidence type="ECO:0000313" key="1">
    <source>
        <dbReference type="Proteomes" id="UP000829999"/>
    </source>
</evidence>
<dbReference type="GeneID" id="126911004"/>
<evidence type="ECO:0000313" key="2">
    <source>
        <dbReference type="RefSeq" id="XP_050551673.1"/>
    </source>
</evidence>
<keyword evidence="1" id="KW-1185">Reference proteome</keyword>
<reference evidence="2" key="1">
    <citation type="submission" date="2025-08" db="UniProtKB">
        <authorList>
            <consortium name="RefSeq"/>
        </authorList>
    </citation>
    <scope>IDENTIFICATION</scope>
    <source>
        <tissue evidence="2">Whole larval tissue</tissue>
    </source>
</reference>
<dbReference type="AlphaFoldDB" id="A0A9R0DR17"/>
<dbReference type="Proteomes" id="UP000829999">
    <property type="component" value="Chromosome 9"/>
</dbReference>
<gene>
    <name evidence="2" type="primary">LOC126911004</name>
</gene>
<proteinExistence type="predicted"/>
<dbReference type="PANTHER" id="PTHR33332">
    <property type="entry name" value="REVERSE TRANSCRIPTASE DOMAIN-CONTAINING PROTEIN"/>
    <property type="match status" value="1"/>
</dbReference>
<name>A0A9R0DR17_SPOFR</name>